<gene>
    <name evidence="1" type="ORF">PVK06_027592</name>
</gene>
<dbReference type="EMBL" id="JARKNE010000008">
    <property type="protein sequence ID" value="KAK5812176.1"/>
    <property type="molecule type" value="Genomic_DNA"/>
</dbReference>
<organism evidence="1 2">
    <name type="scientific">Gossypium arboreum</name>
    <name type="common">Tree cotton</name>
    <name type="synonym">Gossypium nanking</name>
    <dbReference type="NCBI Taxonomy" id="29729"/>
    <lineage>
        <taxon>Eukaryota</taxon>
        <taxon>Viridiplantae</taxon>
        <taxon>Streptophyta</taxon>
        <taxon>Embryophyta</taxon>
        <taxon>Tracheophyta</taxon>
        <taxon>Spermatophyta</taxon>
        <taxon>Magnoliopsida</taxon>
        <taxon>eudicotyledons</taxon>
        <taxon>Gunneridae</taxon>
        <taxon>Pentapetalae</taxon>
        <taxon>rosids</taxon>
        <taxon>malvids</taxon>
        <taxon>Malvales</taxon>
        <taxon>Malvaceae</taxon>
        <taxon>Malvoideae</taxon>
        <taxon>Gossypium</taxon>
    </lineage>
</organism>
<reference evidence="1 2" key="1">
    <citation type="submission" date="2023-03" db="EMBL/GenBank/DDBJ databases">
        <title>WGS of Gossypium arboreum.</title>
        <authorList>
            <person name="Yu D."/>
        </authorList>
    </citation>
    <scope>NUCLEOTIDE SEQUENCE [LARGE SCALE GENOMIC DNA]</scope>
    <source>
        <tissue evidence="1">Leaf</tissue>
    </source>
</reference>
<evidence type="ECO:0000313" key="1">
    <source>
        <dbReference type="EMBL" id="KAK5812176.1"/>
    </source>
</evidence>
<evidence type="ECO:0000313" key="2">
    <source>
        <dbReference type="Proteomes" id="UP001358586"/>
    </source>
</evidence>
<proteinExistence type="predicted"/>
<keyword evidence="2" id="KW-1185">Reference proteome</keyword>
<name>A0ABR0P0N2_GOSAR</name>
<comment type="caution">
    <text evidence="1">The sequence shown here is derived from an EMBL/GenBank/DDBJ whole genome shotgun (WGS) entry which is preliminary data.</text>
</comment>
<sequence>MSNSGSNNQSRFMVSRVFCEELLYNTSPFHFYVGFEKFPQITSFDICSYRNSIILVLRFSPKCKGPSNTHCNFIAISKGVFYAMAIYNPNKLSITTYRESSQILDFRRIKSVYTGKKNLHSNDSYIACLYT</sequence>
<dbReference type="Proteomes" id="UP001358586">
    <property type="component" value="Chromosome 8"/>
</dbReference>
<accession>A0ABR0P0N2</accession>
<protein>
    <submittedName>
        <fullName evidence="1">Uncharacterized protein</fullName>
    </submittedName>
</protein>